<evidence type="ECO:0000256" key="4">
    <source>
        <dbReference type="ARBA" id="ARBA00022840"/>
    </source>
</evidence>
<dbReference type="Pfam" id="PF13193">
    <property type="entry name" value="AMP-binding_C"/>
    <property type="match status" value="1"/>
</dbReference>
<dbReference type="PROSITE" id="PS00455">
    <property type="entry name" value="AMP_BINDING"/>
    <property type="match status" value="1"/>
</dbReference>
<dbReference type="InterPro" id="IPR045851">
    <property type="entry name" value="AMP-bd_C_sf"/>
</dbReference>
<evidence type="ECO:0000313" key="7">
    <source>
        <dbReference type="EMBL" id="QQD19006.1"/>
    </source>
</evidence>
<organism evidence="7 8">
    <name type="scientific">Spongiibacter nanhainus</name>
    <dbReference type="NCBI Taxonomy" id="2794344"/>
    <lineage>
        <taxon>Bacteria</taxon>
        <taxon>Pseudomonadati</taxon>
        <taxon>Pseudomonadota</taxon>
        <taxon>Gammaproteobacteria</taxon>
        <taxon>Cellvibrionales</taxon>
        <taxon>Spongiibacteraceae</taxon>
        <taxon>Spongiibacter</taxon>
    </lineage>
</organism>
<dbReference type="SUPFAM" id="SSF56801">
    <property type="entry name" value="Acetyl-CoA synthetase-like"/>
    <property type="match status" value="1"/>
</dbReference>
<dbReference type="GO" id="GO:0044539">
    <property type="term" value="P:long-chain fatty acid import into cell"/>
    <property type="evidence" value="ECO:0007669"/>
    <property type="project" value="TreeGrafter"/>
</dbReference>
<dbReference type="InterPro" id="IPR020845">
    <property type="entry name" value="AMP-binding_CS"/>
</dbReference>
<gene>
    <name evidence="7" type="ORF">I6N98_03865</name>
</gene>
<dbReference type="Proteomes" id="UP000596063">
    <property type="component" value="Chromosome"/>
</dbReference>
<dbReference type="GO" id="GO:0005886">
    <property type="term" value="C:plasma membrane"/>
    <property type="evidence" value="ECO:0007669"/>
    <property type="project" value="TreeGrafter"/>
</dbReference>
<proteinExistence type="inferred from homology"/>
<keyword evidence="3" id="KW-0547">Nucleotide-binding</keyword>
<reference evidence="7 8" key="1">
    <citation type="submission" date="2020-12" db="EMBL/GenBank/DDBJ databases">
        <authorList>
            <person name="Shan Y."/>
        </authorList>
    </citation>
    <scope>NUCLEOTIDE SEQUENCE [LARGE SCALE GENOMIC DNA]</scope>
    <source>
        <strain evidence="8">csc3.9</strain>
    </source>
</reference>
<protein>
    <submittedName>
        <fullName evidence="7">AMP-binding protein</fullName>
    </submittedName>
</protein>
<evidence type="ECO:0000259" key="6">
    <source>
        <dbReference type="Pfam" id="PF13193"/>
    </source>
</evidence>
<evidence type="ECO:0000256" key="2">
    <source>
        <dbReference type="ARBA" id="ARBA00022598"/>
    </source>
</evidence>
<name>A0A7T4R219_9GAMM</name>
<dbReference type="RefSeq" id="WP_198570491.1">
    <property type="nucleotide sequence ID" value="NZ_CP066167.1"/>
</dbReference>
<dbReference type="Pfam" id="PF00501">
    <property type="entry name" value="AMP-binding"/>
    <property type="match status" value="1"/>
</dbReference>
<comment type="similarity">
    <text evidence="1">Belongs to the ATP-dependent AMP-binding enzyme family.</text>
</comment>
<feature type="domain" description="AMP-dependent synthetase/ligase" evidence="5">
    <location>
        <begin position="12"/>
        <end position="372"/>
    </location>
</feature>
<dbReference type="InterPro" id="IPR025110">
    <property type="entry name" value="AMP-bd_C"/>
</dbReference>
<evidence type="ECO:0000259" key="5">
    <source>
        <dbReference type="Pfam" id="PF00501"/>
    </source>
</evidence>
<dbReference type="Gene3D" id="3.40.50.12780">
    <property type="entry name" value="N-terminal domain of ligase-like"/>
    <property type="match status" value="1"/>
</dbReference>
<keyword evidence="8" id="KW-1185">Reference proteome</keyword>
<keyword evidence="4" id="KW-0067">ATP-binding</keyword>
<sequence>MRDERILANLIEAKAETKPDFNVLTFVNILPSGEFDDETRSYQQLWDEGQRVANALVNEGMDPGDSFAIMMQNHPEFIDAMVGSSIAATVFVPIDPRTRGDKLNYMLRWADCKGVFCADYCLPQVLEVCQQLEDIRWIWVLDTGEGVRLPDSRVALTNFAHIQASSCSPMSCRVESPEEIMQMLYTSGTTGDPKAIRAPYLRFDAVSSLGPMIGLREDDKPYSGLSLTHANAQLITLGNSLKMELPSVFSRKFTKSRLWDICRHYGCTMFNLLGGMTTAIYSEPRKENDADNPVRYILSAGMPAAIWEDFSQRFGVELFEFYAAAEGGMMMNPPGTGPVGSIGKPPANLHAWIIDEEGNECGPGERGEIVFQSVDPDMPLKIEYYKNPDASAKKVRDGVLHMGDIGHRDENGWFYFDSRKGDEIRRNGDFIDIARIEKVIAEFDDVADVFVYGIPAASGVPGEKDVVAAVVPVEARVFNPDNLLGHCRRALGRTELPSYVQVMSEIPKTASEKPQMRFCYEHFQAQPNHIYRFDIPQISVAN</sequence>
<evidence type="ECO:0000313" key="8">
    <source>
        <dbReference type="Proteomes" id="UP000596063"/>
    </source>
</evidence>
<dbReference type="Gene3D" id="3.30.300.30">
    <property type="match status" value="1"/>
</dbReference>
<dbReference type="AlphaFoldDB" id="A0A7T4R219"/>
<dbReference type="KEGG" id="snan:I6N98_03865"/>
<dbReference type="GO" id="GO:0004467">
    <property type="term" value="F:long-chain fatty acid-CoA ligase activity"/>
    <property type="evidence" value="ECO:0007669"/>
    <property type="project" value="TreeGrafter"/>
</dbReference>
<dbReference type="InterPro" id="IPR000873">
    <property type="entry name" value="AMP-dep_synth/lig_dom"/>
</dbReference>
<dbReference type="PANTHER" id="PTHR43107:SF15">
    <property type="entry name" value="FATTY ACID TRANSPORT PROTEIN 3, ISOFORM A"/>
    <property type="match status" value="1"/>
</dbReference>
<accession>A0A7T4R219</accession>
<feature type="domain" description="AMP-binding enzyme C-terminal" evidence="6">
    <location>
        <begin position="436"/>
        <end position="513"/>
    </location>
</feature>
<dbReference type="EMBL" id="CP066167">
    <property type="protein sequence ID" value="QQD19006.1"/>
    <property type="molecule type" value="Genomic_DNA"/>
</dbReference>
<dbReference type="InterPro" id="IPR042099">
    <property type="entry name" value="ANL_N_sf"/>
</dbReference>
<evidence type="ECO:0000256" key="3">
    <source>
        <dbReference type="ARBA" id="ARBA00022741"/>
    </source>
</evidence>
<keyword evidence="2" id="KW-0436">Ligase</keyword>
<evidence type="ECO:0000256" key="1">
    <source>
        <dbReference type="ARBA" id="ARBA00006432"/>
    </source>
</evidence>
<dbReference type="GO" id="GO:0005524">
    <property type="term" value="F:ATP binding"/>
    <property type="evidence" value="ECO:0007669"/>
    <property type="project" value="UniProtKB-KW"/>
</dbReference>
<dbReference type="PANTHER" id="PTHR43107">
    <property type="entry name" value="LONG-CHAIN FATTY ACID TRANSPORT PROTEIN"/>
    <property type="match status" value="1"/>
</dbReference>
<dbReference type="GO" id="GO:0005324">
    <property type="term" value="F:long-chain fatty acid transmembrane transporter activity"/>
    <property type="evidence" value="ECO:0007669"/>
    <property type="project" value="TreeGrafter"/>
</dbReference>